<protein>
    <submittedName>
        <fullName evidence="2">Uncharacterized protein</fullName>
    </submittedName>
</protein>
<accession>A0A7J0BJW3</accession>
<dbReference type="AlphaFoldDB" id="A0A7J0BJW3"/>
<feature type="transmembrane region" description="Helical" evidence="1">
    <location>
        <begin position="137"/>
        <end position="158"/>
    </location>
</feature>
<reference evidence="2 3" key="1">
    <citation type="submission" date="2020-05" db="EMBL/GenBank/DDBJ databases">
        <title>Draft genome sequence of Desulfovibrio sp. strain HN2T.</title>
        <authorList>
            <person name="Ueno A."/>
            <person name="Tamazawa S."/>
            <person name="Tamamura S."/>
            <person name="Murakami T."/>
            <person name="Kiyama T."/>
            <person name="Inomata H."/>
            <person name="Amano Y."/>
            <person name="Miyakawa K."/>
            <person name="Tamaki H."/>
            <person name="Naganuma T."/>
            <person name="Kaneko K."/>
        </authorList>
    </citation>
    <scope>NUCLEOTIDE SEQUENCE [LARGE SCALE GENOMIC DNA]</scope>
    <source>
        <strain evidence="2 3">HN2</strain>
    </source>
</reference>
<feature type="transmembrane region" description="Helical" evidence="1">
    <location>
        <begin position="41"/>
        <end position="59"/>
    </location>
</feature>
<sequence>MDFLQTAAEWAWARHHNVLSWYIRPLFLIPFCYFAYRRSLVGIFATLFALLTSMFWFSVPEHVAPAVLTALQAEKDYLLGPWAAWKVAIALLVPLSLAGLAAAFWKRSFMIGVIVINAIAVLKLVWTFGFLGSEAGFALLVPALTGLAICNAVVIWWLRRRKEQHQ</sequence>
<organism evidence="2 3">
    <name type="scientific">Desulfovibrio subterraneus</name>
    <dbReference type="NCBI Taxonomy" id="2718620"/>
    <lineage>
        <taxon>Bacteria</taxon>
        <taxon>Pseudomonadati</taxon>
        <taxon>Thermodesulfobacteriota</taxon>
        <taxon>Desulfovibrionia</taxon>
        <taxon>Desulfovibrionales</taxon>
        <taxon>Desulfovibrionaceae</taxon>
        <taxon>Desulfovibrio</taxon>
    </lineage>
</organism>
<keyword evidence="3" id="KW-1185">Reference proteome</keyword>
<keyword evidence="1" id="KW-0812">Transmembrane</keyword>
<evidence type="ECO:0000256" key="1">
    <source>
        <dbReference type="SAM" id="Phobius"/>
    </source>
</evidence>
<evidence type="ECO:0000313" key="2">
    <source>
        <dbReference type="EMBL" id="GFM33462.1"/>
    </source>
</evidence>
<keyword evidence="1" id="KW-0472">Membrane</keyword>
<dbReference type="EMBL" id="BLVO01000013">
    <property type="protein sequence ID" value="GFM33462.1"/>
    <property type="molecule type" value="Genomic_DNA"/>
</dbReference>
<comment type="caution">
    <text evidence="2">The sequence shown here is derived from an EMBL/GenBank/DDBJ whole genome shotgun (WGS) entry which is preliminary data.</text>
</comment>
<name>A0A7J0BJW3_9BACT</name>
<keyword evidence="1" id="KW-1133">Transmembrane helix</keyword>
<feature type="transmembrane region" description="Helical" evidence="1">
    <location>
        <begin position="109"/>
        <end position="131"/>
    </location>
</feature>
<gene>
    <name evidence="2" type="ORF">DSM101010T_18270</name>
</gene>
<feature type="transmembrane region" description="Helical" evidence="1">
    <location>
        <begin position="79"/>
        <end position="102"/>
    </location>
</feature>
<evidence type="ECO:0000313" key="3">
    <source>
        <dbReference type="Proteomes" id="UP000503840"/>
    </source>
</evidence>
<dbReference type="Proteomes" id="UP000503840">
    <property type="component" value="Unassembled WGS sequence"/>
</dbReference>
<proteinExistence type="predicted"/>